<reference evidence="14 15" key="1">
    <citation type="submission" date="2020-04" db="EMBL/GenBank/DDBJ databases">
        <title>Draft genome of Leeia sp. IMCC25680.</title>
        <authorList>
            <person name="Song J."/>
            <person name="Cho J.-C."/>
        </authorList>
    </citation>
    <scope>NUCLEOTIDE SEQUENCE [LARGE SCALE GENOMIC DNA]</scope>
    <source>
        <strain evidence="14 15">IMCC25680</strain>
    </source>
</reference>
<dbReference type="Pfam" id="PF02767">
    <property type="entry name" value="DNA_pol3_beta_2"/>
    <property type="match status" value="1"/>
</dbReference>
<dbReference type="SMART" id="SM00480">
    <property type="entry name" value="POL3Bc"/>
    <property type="match status" value="1"/>
</dbReference>
<dbReference type="GO" id="GO:0005737">
    <property type="term" value="C:cytoplasm"/>
    <property type="evidence" value="ECO:0007669"/>
    <property type="project" value="UniProtKB-SubCell"/>
</dbReference>
<dbReference type="PIRSF" id="PIRSF000804">
    <property type="entry name" value="DNA_pol_III_b"/>
    <property type="match status" value="1"/>
</dbReference>
<dbReference type="InterPro" id="IPR046938">
    <property type="entry name" value="DNA_clamp_sf"/>
</dbReference>
<dbReference type="NCBIfam" id="TIGR00663">
    <property type="entry name" value="dnan"/>
    <property type="match status" value="1"/>
</dbReference>
<dbReference type="AlphaFoldDB" id="A0A847SGT8"/>
<evidence type="ECO:0000256" key="8">
    <source>
        <dbReference type="ARBA" id="ARBA00022932"/>
    </source>
</evidence>
<keyword evidence="5 10" id="KW-0808">Transferase</keyword>
<accession>A0A847SGT8</accession>
<evidence type="ECO:0000256" key="1">
    <source>
        <dbReference type="ARBA" id="ARBA00004496"/>
    </source>
</evidence>
<comment type="subunit">
    <text evidence="10">Forms a ring-shaped head-to-tail homodimer around DNA.</text>
</comment>
<dbReference type="CDD" id="cd00140">
    <property type="entry name" value="beta_clamp"/>
    <property type="match status" value="1"/>
</dbReference>
<comment type="caution">
    <text evidence="14">The sequence shown here is derived from an EMBL/GenBank/DDBJ whole genome shotgun (WGS) entry which is preliminary data.</text>
</comment>
<dbReference type="Pfam" id="PF00712">
    <property type="entry name" value="DNA_pol3_beta"/>
    <property type="match status" value="1"/>
</dbReference>
<dbReference type="SUPFAM" id="SSF55979">
    <property type="entry name" value="DNA clamp"/>
    <property type="match status" value="3"/>
</dbReference>
<evidence type="ECO:0000256" key="10">
    <source>
        <dbReference type="PIRNR" id="PIRNR000804"/>
    </source>
</evidence>
<dbReference type="InterPro" id="IPR022635">
    <property type="entry name" value="DNA_polIII_beta_C"/>
</dbReference>
<dbReference type="GO" id="GO:0003677">
    <property type="term" value="F:DNA binding"/>
    <property type="evidence" value="ECO:0007669"/>
    <property type="project" value="UniProtKB-UniRule"/>
</dbReference>
<dbReference type="GO" id="GO:0009360">
    <property type="term" value="C:DNA polymerase III complex"/>
    <property type="evidence" value="ECO:0007669"/>
    <property type="project" value="InterPro"/>
</dbReference>
<comment type="similarity">
    <text evidence="2 10">Belongs to the beta sliding clamp family.</text>
</comment>
<protein>
    <recommendedName>
        <fullName evidence="3 10">Beta sliding clamp</fullName>
    </recommendedName>
</protein>
<evidence type="ECO:0000313" key="15">
    <source>
        <dbReference type="Proteomes" id="UP000587991"/>
    </source>
</evidence>
<feature type="domain" description="DNA polymerase III beta sliding clamp C-terminal" evidence="13">
    <location>
        <begin position="249"/>
        <end position="368"/>
    </location>
</feature>
<gene>
    <name evidence="14" type="ORF">HF682_15620</name>
</gene>
<evidence type="ECO:0000259" key="12">
    <source>
        <dbReference type="Pfam" id="PF02767"/>
    </source>
</evidence>
<evidence type="ECO:0000259" key="11">
    <source>
        <dbReference type="Pfam" id="PF00712"/>
    </source>
</evidence>
<keyword evidence="9" id="KW-0238">DNA-binding</keyword>
<dbReference type="InterPro" id="IPR022637">
    <property type="entry name" value="DNA_polIII_beta_cen"/>
</dbReference>
<dbReference type="EMBL" id="JABAIM010000004">
    <property type="protein sequence ID" value="NLR76596.1"/>
    <property type="molecule type" value="Genomic_DNA"/>
</dbReference>
<keyword evidence="4 10" id="KW-0963">Cytoplasm</keyword>
<dbReference type="Proteomes" id="UP000587991">
    <property type="component" value="Unassembled WGS sequence"/>
</dbReference>
<evidence type="ECO:0000256" key="9">
    <source>
        <dbReference type="ARBA" id="ARBA00023125"/>
    </source>
</evidence>
<keyword evidence="15" id="KW-1185">Reference proteome</keyword>
<dbReference type="GO" id="GO:0008408">
    <property type="term" value="F:3'-5' exonuclease activity"/>
    <property type="evidence" value="ECO:0007669"/>
    <property type="project" value="InterPro"/>
</dbReference>
<dbReference type="GO" id="GO:0006271">
    <property type="term" value="P:DNA strand elongation involved in DNA replication"/>
    <property type="evidence" value="ECO:0007669"/>
    <property type="project" value="TreeGrafter"/>
</dbReference>
<dbReference type="Pfam" id="PF02768">
    <property type="entry name" value="DNA_pol3_beta_3"/>
    <property type="match status" value="1"/>
</dbReference>
<dbReference type="GO" id="GO:0003887">
    <property type="term" value="F:DNA-directed DNA polymerase activity"/>
    <property type="evidence" value="ECO:0007669"/>
    <property type="project" value="UniProtKB-UniRule"/>
</dbReference>
<comment type="subcellular location">
    <subcellularLocation>
        <location evidence="1 10">Cytoplasm</location>
    </subcellularLocation>
</comment>
<evidence type="ECO:0000256" key="3">
    <source>
        <dbReference type="ARBA" id="ARBA00021035"/>
    </source>
</evidence>
<dbReference type="InterPro" id="IPR001001">
    <property type="entry name" value="DNA_polIII_beta"/>
</dbReference>
<evidence type="ECO:0000256" key="2">
    <source>
        <dbReference type="ARBA" id="ARBA00010752"/>
    </source>
</evidence>
<dbReference type="Gene3D" id="3.70.10.10">
    <property type="match status" value="1"/>
</dbReference>
<proteinExistence type="inferred from homology"/>
<evidence type="ECO:0000313" key="14">
    <source>
        <dbReference type="EMBL" id="NLR76596.1"/>
    </source>
</evidence>
<dbReference type="RefSeq" id="WP_168878267.1">
    <property type="nucleotide sequence ID" value="NZ_JABAIM010000004.1"/>
</dbReference>
<evidence type="ECO:0000256" key="7">
    <source>
        <dbReference type="ARBA" id="ARBA00022705"/>
    </source>
</evidence>
<organism evidence="14 15">
    <name type="scientific">Leeia aquatica</name>
    <dbReference type="NCBI Taxonomy" id="2725557"/>
    <lineage>
        <taxon>Bacteria</taxon>
        <taxon>Pseudomonadati</taxon>
        <taxon>Pseudomonadota</taxon>
        <taxon>Betaproteobacteria</taxon>
        <taxon>Neisseriales</taxon>
        <taxon>Leeiaceae</taxon>
        <taxon>Leeia</taxon>
    </lineage>
</organism>
<keyword evidence="7 10" id="KW-0235">DNA replication</keyword>
<sequence length="369" mass="41555">MALIEAGKDNLIKPLSTVTGIVEKRHTMPILSNVLIEKQGSSLRMLGTDLEIQIQTSETLETTGDDVRFTTSAKKLLDILRALPDNQPIRLETDSNKLLIRSGKSRFNLHTLPAEDLPQVQLNTQVLNRITLQQRELRALLQKVQYAMANQDIRYYLNGLYLVSESGMLKLVATDGHRLAYIETSSNSSDQQRCEAIIPRKTVLELGKQLADNDEPVHIDICSNQIRFQFGSIDLVSKVIEGKFPDYNRVLPAHNNKIFSINRVLLLQALQRVAILSNEKFRGVRVMLSDHLLRIQSANSEQEEAQEELDIQYPYDALDIGFNINYLLDVLNHSSCDDIQLALGDSNGSALVSEPGNASFRYVVMPMRI</sequence>
<keyword evidence="8 10" id="KW-0239">DNA-directed DNA polymerase</keyword>
<dbReference type="PANTHER" id="PTHR30478:SF0">
    <property type="entry name" value="BETA SLIDING CLAMP"/>
    <property type="match status" value="1"/>
</dbReference>
<evidence type="ECO:0000256" key="5">
    <source>
        <dbReference type="ARBA" id="ARBA00022679"/>
    </source>
</evidence>
<feature type="domain" description="DNA polymerase III beta sliding clamp central" evidence="12">
    <location>
        <begin position="131"/>
        <end position="246"/>
    </location>
</feature>
<dbReference type="PANTHER" id="PTHR30478">
    <property type="entry name" value="DNA POLYMERASE III SUBUNIT BETA"/>
    <property type="match status" value="1"/>
</dbReference>
<evidence type="ECO:0000256" key="6">
    <source>
        <dbReference type="ARBA" id="ARBA00022695"/>
    </source>
</evidence>
<feature type="domain" description="DNA polymerase III beta sliding clamp N-terminal" evidence="11">
    <location>
        <begin position="8"/>
        <end position="120"/>
    </location>
</feature>
<keyword evidence="6 10" id="KW-0548">Nucleotidyltransferase</keyword>
<evidence type="ECO:0000256" key="4">
    <source>
        <dbReference type="ARBA" id="ARBA00022490"/>
    </source>
</evidence>
<evidence type="ECO:0000259" key="13">
    <source>
        <dbReference type="Pfam" id="PF02768"/>
    </source>
</evidence>
<comment type="function">
    <text evidence="10">Confers DNA tethering and processivity to DNA polymerases and other proteins. Acts as a clamp, forming a ring around DNA (a reaction catalyzed by the clamp-loading complex) which diffuses in an ATP-independent manner freely and bidirectionally along dsDNA. Initially characterized for its ability to contact the catalytic subunit of DNA polymerase III (Pol III), a complex, multichain enzyme responsible for most of the replicative synthesis in bacteria; Pol III exhibits 3'-5' exonuclease proofreading activity. The beta chain is required for initiation of replication as well as for processivity of DNA replication.</text>
</comment>
<name>A0A847SGT8_9NEIS</name>
<dbReference type="InterPro" id="IPR022634">
    <property type="entry name" value="DNA_polIII_beta_N"/>
</dbReference>
<dbReference type="Gene3D" id="3.10.150.10">
    <property type="entry name" value="DNA Polymerase III, subunit A, domain 2"/>
    <property type="match status" value="1"/>
</dbReference>